<keyword evidence="5" id="KW-0145">Chemotaxis</keyword>
<dbReference type="OrthoDB" id="9790303at2"/>
<reference evidence="9 10" key="1">
    <citation type="submission" date="2016-05" db="EMBL/GenBank/DDBJ databases">
        <title>Compelete Genome Sequence of Bacteriochlorophyll-Synthesizing Bacterium Porphyrobacter neustonensis DSM 9434.</title>
        <authorList>
            <person name="Shi X.-L."/>
            <person name="Wu Y.-H."/>
            <person name="Cheng H."/>
            <person name="Xu L."/>
            <person name="Zhang X.-Q."/>
            <person name="Wang C.-S."/>
            <person name="Xu X.-W."/>
        </authorList>
    </citation>
    <scope>NUCLEOTIDE SEQUENCE [LARGE SCALE GENOMIC DNA]</scope>
    <source>
        <strain evidence="9 10">DSM 9434</strain>
    </source>
</reference>
<dbReference type="RefSeq" id="WP_068350501.1">
    <property type="nucleotide sequence ID" value="NZ_CP016033.1"/>
</dbReference>
<evidence type="ECO:0000256" key="4">
    <source>
        <dbReference type="ARBA" id="ARBA00022475"/>
    </source>
</evidence>
<dbReference type="PRINTS" id="PR00956">
    <property type="entry name" value="FLGMOTORFLIN"/>
</dbReference>
<evidence type="ECO:0000259" key="8">
    <source>
        <dbReference type="Pfam" id="PF01052"/>
    </source>
</evidence>
<dbReference type="GO" id="GO:0003774">
    <property type="term" value="F:cytoskeletal motor activity"/>
    <property type="evidence" value="ECO:0007669"/>
    <property type="project" value="InterPro"/>
</dbReference>
<dbReference type="InterPro" id="IPR036429">
    <property type="entry name" value="SpoA-like_sf"/>
</dbReference>
<evidence type="ECO:0000313" key="10">
    <source>
        <dbReference type="Proteomes" id="UP000078263"/>
    </source>
</evidence>
<evidence type="ECO:0000256" key="5">
    <source>
        <dbReference type="ARBA" id="ARBA00022500"/>
    </source>
</evidence>
<organism evidence="9 10">
    <name type="scientific">Erythrobacter neustonensis</name>
    <dbReference type="NCBI Taxonomy" id="1112"/>
    <lineage>
        <taxon>Bacteria</taxon>
        <taxon>Pseudomonadati</taxon>
        <taxon>Pseudomonadota</taxon>
        <taxon>Alphaproteobacteria</taxon>
        <taxon>Sphingomonadales</taxon>
        <taxon>Erythrobacteraceae</taxon>
        <taxon>Erythrobacter/Porphyrobacter group</taxon>
        <taxon>Erythrobacter</taxon>
    </lineage>
</organism>
<evidence type="ECO:0000313" key="9">
    <source>
        <dbReference type="EMBL" id="ANK12591.1"/>
    </source>
</evidence>
<evidence type="ECO:0000256" key="1">
    <source>
        <dbReference type="ARBA" id="ARBA00004413"/>
    </source>
</evidence>
<name>A0A192D3L0_9SPHN</name>
<evidence type="ECO:0000256" key="2">
    <source>
        <dbReference type="ARBA" id="ARBA00009226"/>
    </source>
</evidence>
<feature type="domain" description="Flagellar motor switch protein FliN-like C-terminal" evidence="8">
    <location>
        <begin position="12"/>
        <end position="81"/>
    </location>
</feature>
<dbReference type="Gene3D" id="2.30.330.10">
    <property type="entry name" value="SpoA-like"/>
    <property type="match status" value="1"/>
</dbReference>
<keyword evidence="9" id="KW-0282">Flagellum</keyword>
<keyword evidence="4" id="KW-1003">Cell membrane</keyword>
<proteinExistence type="inferred from homology"/>
<evidence type="ECO:0000256" key="7">
    <source>
        <dbReference type="ARBA" id="ARBA00023136"/>
    </source>
</evidence>
<keyword evidence="7" id="KW-0472">Membrane</keyword>
<dbReference type="KEGG" id="pns:A9D12_06105"/>
<keyword evidence="10" id="KW-1185">Reference proteome</keyword>
<dbReference type="GO" id="GO:0006935">
    <property type="term" value="P:chemotaxis"/>
    <property type="evidence" value="ECO:0007669"/>
    <property type="project" value="UniProtKB-KW"/>
</dbReference>
<dbReference type="Proteomes" id="UP000078263">
    <property type="component" value="Chromosome"/>
</dbReference>
<dbReference type="InterPro" id="IPR001172">
    <property type="entry name" value="FliN_T3SS_HrcQb"/>
</dbReference>
<dbReference type="PANTHER" id="PTHR43484">
    <property type="match status" value="1"/>
</dbReference>
<dbReference type="PANTHER" id="PTHR43484:SF1">
    <property type="entry name" value="FLAGELLAR MOTOR SWITCH PROTEIN FLIN"/>
    <property type="match status" value="1"/>
</dbReference>
<dbReference type="GO" id="GO:0071973">
    <property type="term" value="P:bacterial-type flagellum-dependent cell motility"/>
    <property type="evidence" value="ECO:0007669"/>
    <property type="project" value="InterPro"/>
</dbReference>
<dbReference type="AlphaFoldDB" id="A0A192D3L0"/>
<comment type="similarity">
    <text evidence="2">Belongs to the FliN/MopA/SpaO family.</text>
</comment>
<dbReference type="SUPFAM" id="SSF101801">
    <property type="entry name" value="Surface presentation of antigens (SPOA)"/>
    <property type="match status" value="1"/>
</dbReference>
<dbReference type="InterPro" id="IPR001543">
    <property type="entry name" value="FliN-like_C"/>
</dbReference>
<keyword evidence="9" id="KW-0969">Cilium</keyword>
<dbReference type="EMBL" id="CP016033">
    <property type="protein sequence ID" value="ANK12591.1"/>
    <property type="molecule type" value="Genomic_DNA"/>
</dbReference>
<evidence type="ECO:0000256" key="3">
    <source>
        <dbReference type="ARBA" id="ARBA00021897"/>
    </source>
</evidence>
<dbReference type="InterPro" id="IPR051469">
    <property type="entry name" value="FliN/MopA/SpaO"/>
</dbReference>
<dbReference type="GO" id="GO:0005886">
    <property type="term" value="C:plasma membrane"/>
    <property type="evidence" value="ECO:0007669"/>
    <property type="project" value="UniProtKB-SubCell"/>
</dbReference>
<dbReference type="GO" id="GO:0009425">
    <property type="term" value="C:bacterial-type flagellum basal body"/>
    <property type="evidence" value="ECO:0007669"/>
    <property type="project" value="InterPro"/>
</dbReference>
<dbReference type="Pfam" id="PF01052">
    <property type="entry name" value="FliMN_C"/>
    <property type="match status" value="1"/>
</dbReference>
<gene>
    <name evidence="9" type="ORF">A9D12_06105</name>
</gene>
<dbReference type="STRING" id="1112.A9D12_06105"/>
<evidence type="ECO:0000256" key="6">
    <source>
        <dbReference type="ARBA" id="ARBA00022779"/>
    </source>
</evidence>
<keyword evidence="9" id="KW-0966">Cell projection</keyword>
<keyword evidence="6" id="KW-0283">Flagellar rotation</keyword>
<sequence>MTAYQPAAFARFGDVAVRLSVELGRTEMPLRDVLMLGEGSTVQLDRLTDELLDVTANGRVIARGEVVADKGRFALRIVSLVGEDGQDVPPAPGAAATAAPVGMADPVVPADDAL</sequence>
<protein>
    <recommendedName>
        <fullName evidence="3">Flagellar motor switch protein FliN</fullName>
    </recommendedName>
</protein>
<accession>A0A192D3L0</accession>
<comment type="subcellular location">
    <subcellularLocation>
        <location evidence="1">Cell membrane</location>
        <topology evidence="1">Peripheral membrane protein</topology>
        <orientation evidence="1">Cytoplasmic side</orientation>
    </subcellularLocation>
</comment>